<proteinExistence type="predicted"/>
<dbReference type="EMBL" id="GL883009">
    <property type="protein sequence ID" value="EGG22268.1"/>
    <property type="molecule type" value="Genomic_DNA"/>
</dbReference>
<name>F4PPF5_CACFS</name>
<protein>
    <recommendedName>
        <fullName evidence="3">Ankyrin repeat-containing protein</fullName>
    </recommendedName>
</protein>
<gene>
    <name evidence="1" type="ORF">DFA_04386</name>
</gene>
<evidence type="ECO:0000313" key="1">
    <source>
        <dbReference type="EMBL" id="EGG22268.1"/>
    </source>
</evidence>
<evidence type="ECO:0000313" key="2">
    <source>
        <dbReference type="Proteomes" id="UP000007797"/>
    </source>
</evidence>
<dbReference type="RefSeq" id="XP_004360119.1">
    <property type="nucleotide sequence ID" value="XM_004360062.1"/>
</dbReference>
<dbReference type="Proteomes" id="UP000007797">
    <property type="component" value="Unassembled WGS sequence"/>
</dbReference>
<dbReference type="AlphaFoldDB" id="F4PPF5"/>
<evidence type="ECO:0008006" key="3">
    <source>
        <dbReference type="Google" id="ProtNLM"/>
    </source>
</evidence>
<accession>F4PPF5</accession>
<dbReference type="GeneID" id="14874749"/>
<sequence length="192" mass="21011">MHFYTENSIDLACCSGRLDVVQLIISIHDPQNLPITKNAILNAMKAGSLELVQFLDTTFDSCNIAKTMIGSISKNSDVISYYLGKISIGGGSVDGLMILSSMDINLIKNHFHSTTTFINATTMLDFIKKATLFSPRSLDKFFVAELDLDQLSPVPNVAATADHQLASPVSPISIPLETLKLEQQDDDDDDEE</sequence>
<keyword evidence="2" id="KW-1185">Reference proteome</keyword>
<dbReference type="KEGG" id="dfa:DFA_04386"/>
<organism evidence="1 2">
    <name type="scientific">Cavenderia fasciculata</name>
    <name type="common">Slime mold</name>
    <name type="synonym">Dictyostelium fasciculatum</name>
    <dbReference type="NCBI Taxonomy" id="261658"/>
    <lineage>
        <taxon>Eukaryota</taxon>
        <taxon>Amoebozoa</taxon>
        <taxon>Evosea</taxon>
        <taxon>Eumycetozoa</taxon>
        <taxon>Dictyostelia</taxon>
        <taxon>Acytosteliales</taxon>
        <taxon>Cavenderiaceae</taxon>
        <taxon>Cavenderia</taxon>
    </lineage>
</organism>
<reference evidence="2" key="1">
    <citation type="journal article" date="2011" name="Genome Res.">
        <title>Phylogeny-wide analysis of social amoeba genomes highlights ancient origins for complex intercellular communication.</title>
        <authorList>
            <person name="Heidel A.J."/>
            <person name="Lawal H.M."/>
            <person name="Felder M."/>
            <person name="Schilde C."/>
            <person name="Helps N.R."/>
            <person name="Tunggal B."/>
            <person name="Rivero F."/>
            <person name="John U."/>
            <person name="Schleicher M."/>
            <person name="Eichinger L."/>
            <person name="Platzer M."/>
            <person name="Noegel A.A."/>
            <person name="Schaap P."/>
            <person name="Gloeckner G."/>
        </authorList>
    </citation>
    <scope>NUCLEOTIDE SEQUENCE [LARGE SCALE GENOMIC DNA]</scope>
    <source>
        <strain evidence="2">SH3</strain>
    </source>
</reference>